<dbReference type="EMBL" id="JANAVB010036615">
    <property type="protein sequence ID" value="KAJ6803402.1"/>
    <property type="molecule type" value="Genomic_DNA"/>
</dbReference>
<feature type="zinc finger region" description="C3H1-type" evidence="5">
    <location>
        <begin position="367"/>
        <end position="395"/>
    </location>
</feature>
<reference evidence="8" key="2">
    <citation type="submission" date="2023-04" db="EMBL/GenBank/DDBJ databases">
        <authorList>
            <person name="Bruccoleri R.E."/>
            <person name="Oakeley E.J."/>
            <person name="Faust A.-M."/>
            <person name="Dessus-Babus S."/>
            <person name="Altorfer M."/>
            <person name="Burckhardt D."/>
            <person name="Oertli M."/>
            <person name="Naumann U."/>
            <person name="Petersen F."/>
            <person name="Wong J."/>
        </authorList>
    </citation>
    <scope>NUCLEOTIDE SEQUENCE</scope>
    <source>
        <strain evidence="8">GSM-AAB239-AS_SAM_17_03QT</strain>
        <tissue evidence="8">Leaf</tissue>
    </source>
</reference>
<dbReference type="GO" id="GO:0003729">
    <property type="term" value="F:mRNA binding"/>
    <property type="evidence" value="ECO:0007669"/>
    <property type="project" value="UniProtKB-ARBA"/>
</dbReference>
<dbReference type="InterPro" id="IPR000571">
    <property type="entry name" value="Znf_CCCH"/>
</dbReference>
<organism evidence="8 9">
    <name type="scientific">Iris pallida</name>
    <name type="common">Sweet iris</name>
    <dbReference type="NCBI Taxonomy" id="29817"/>
    <lineage>
        <taxon>Eukaryota</taxon>
        <taxon>Viridiplantae</taxon>
        <taxon>Streptophyta</taxon>
        <taxon>Embryophyta</taxon>
        <taxon>Tracheophyta</taxon>
        <taxon>Spermatophyta</taxon>
        <taxon>Magnoliopsida</taxon>
        <taxon>Liliopsida</taxon>
        <taxon>Asparagales</taxon>
        <taxon>Iridaceae</taxon>
        <taxon>Iridoideae</taxon>
        <taxon>Irideae</taxon>
        <taxon>Iris</taxon>
    </lineage>
</organism>
<feature type="domain" description="C3H1-type" evidence="7">
    <location>
        <begin position="30"/>
        <end position="58"/>
    </location>
</feature>
<dbReference type="SMART" id="SM00356">
    <property type="entry name" value="ZnF_C3H1"/>
    <property type="match status" value="4"/>
</dbReference>
<keyword evidence="3 5" id="KW-0862">Zinc</keyword>
<feature type="zinc finger region" description="C3H1-type" evidence="5">
    <location>
        <begin position="73"/>
        <end position="101"/>
    </location>
</feature>
<dbReference type="InterPro" id="IPR036855">
    <property type="entry name" value="Znf_CCCH_sf"/>
</dbReference>
<keyword evidence="4" id="KW-0238">DNA-binding</keyword>
<feature type="region of interest" description="Disordered" evidence="6">
    <location>
        <begin position="173"/>
        <end position="193"/>
    </location>
</feature>
<feature type="zinc finger region" description="C3H1-type" evidence="5">
    <location>
        <begin position="131"/>
        <end position="159"/>
    </location>
</feature>
<sequence>MSEKKKETINNAEDPKEPPSAQPKTQYPLRPDELDCFRYLKHGFCVYGPECQFNHPVDRMKALRESGMLEVDAEYAVKCKYYALPGGCKYGDDCKFAHYLEKSEIEQLENYHELSDIGELGPISFASFSAQMQEKECPFYIHHGFCKFLPICKFRHPAHVALSSEGFLPGYENDESPKHYEPGTSSKLAKSSGYPLKISDEPASFSDMSQPYMPTMYFHSQSSTSFDGYQDLATSPSSERNAYCHPHSTLSSCTTMSYHHVCKQAKIEESSKPPIETKFPSSFFAATSTSTIILTGLPTARSSFGPEVKFQQQYASPCLGVCTSRANDCQQANNECCPQQLTQCYRPSTCITSTSAGNLSPTGLPLRPDRPICEYYSQFGICKYGPACEFDHPVDHISRASAAA</sequence>
<gene>
    <name evidence="8" type="ORF">M6B38_108310</name>
</gene>
<evidence type="ECO:0000256" key="4">
    <source>
        <dbReference type="ARBA" id="ARBA00023125"/>
    </source>
</evidence>
<feature type="domain" description="C3H1-type" evidence="7">
    <location>
        <begin position="73"/>
        <end position="101"/>
    </location>
</feature>
<dbReference type="AlphaFoldDB" id="A0AAX6EH22"/>
<evidence type="ECO:0000256" key="5">
    <source>
        <dbReference type="PROSITE-ProRule" id="PRU00723"/>
    </source>
</evidence>
<accession>A0AAX6EH22</accession>
<dbReference type="PROSITE" id="PS50103">
    <property type="entry name" value="ZF_C3H1"/>
    <property type="match status" value="4"/>
</dbReference>
<keyword evidence="2 5" id="KW-0863">Zinc-finger</keyword>
<dbReference type="InterPro" id="IPR050974">
    <property type="entry name" value="Plant_ZF_CCCH"/>
</dbReference>
<feature type="compositionally biased region" description="Basic and acidic residues" evidence="6">
    <location>
        <begin position="1"/>
        <end position="17"/>
    </location>
</feature>
<dbReference type="PANTHER" id="PTHR12506">
    <property type="entry name" value="PROTEIN PHOSPHATASE RELATED"/>
    <property type="match status" value="1"/>
</dbReference>
<evidence type="ECO:0000256" key="6">
    <source>
        <dbReference type="SAM" id="MobiDB-lite"/>
    </source>
</evidence>
<dbReference type="Gene3D" id="4.10.1000.10">
    <property type="entry name" value="Zinc finger, CCCH-type"/>
    <property type="match status" value="1"/>
</dbReference>
<proteinExistence type="predicted"/>
<dbReference type="Proteomes" id="UP001140949">
    <property type="component" value="Unassembled WGS sequence"/>
</dbReference>
<name>A0AAX6EH22_IRIPA</name>
<evidence type="ECO:0000256" key="1">
    <source>
        <dbReference type="ARBA" id="ARBA00022723"/>
    </source>
</evidence>
<dbReference type="Pfam" id="PF00642">
    <property type="entry name" value="zf-CCCH"/>
    <property type="match status" value="3"/>
</dbReference>
<evidence type="ECO:0000259" key="7">
    <source>
        <dbReference type="PROSITE" id="PS50103"/>
    </source>
</evidence>
<feature type="domain" description="C3H1-type" evidence="7">
    <location>
        <begin position="131"/>
        <end position="159"/>
    </location>
</feature>
<dbReference type="SUPFAM" id="SSF90229">
    <property type="entry name" value="CCCH zinc finger"/>
    <property type="match status" value="3"/>
</dbReference>
<evidence type="ECO:0000313" key="9">
    <source>
        <dbReference type="Proteomes" id="UP001140949"/>
    </source>
</evidence>
<dbReference type="GO" id="GO:0008270">
    <property type="term" value="F:zinc ion binding"/>
    <property type="evidence" value="ECO:0007669"/>
    <property type="project" value="UniProtKB-KW"/>
</dbReference>
<feature type="domain" description="C3H1-type" evidence="7">
    <location>
        <begin position="367"/>
        <end position="395"/>
    </location>
</feature>
<reference evidence="8" key="1">
    <citation type="journal article" date="2023" name="GigaByte">
        <title>Genome assembly of the bearded iris, Iris pallida Lam.</title>
        <authorList>
            <person name="Bruccoleri R.E."/>
            <person name="Oakeley E.J."/>
            <person name="Faust A.M.E."/>
            <person name="Altorfer M."/>
            <person name="Dessus-Babus S."/>
            <person name="Burckhardt D."/>
            <person name="Oertli M."/>
            <person name="Naumann U."/>
            <person name="Petersen F."/>
            <person name="Wong J."/>
        </authorList>
    </citation>
    <scope>NUCLEOTIDE SEQUENCE</scope>
    <source>
        <strain evidence="8">GSM-AAB239-AS_SAM_17_03QT</strain>
    </source>
</reference>
<feature type="zinc finger region" description="C3H1-type" evidence="5">
    <location>
        <begin position="30"/>
        <end position="58"/>
    </location>
</feature>
<dbReference type="GO" id="GO:0003677">
    <property type="term" value="F:DNA binding"/>
    <property type="evidence" value="ECO:0007669"/>
    <property type="project" value="UniProtKB-KW"/>
</dbReference>
<dbReference type="PANTHER" id="PTHR12506:SF20">
    <property type="entry name" value="ZINC FINGER CCCH DOMAIN-CONTAINING PROTEIN 67"/>
    <property type="match status" value="1"/>
</dbReference>
<evidence type="ECO:0000256" key="3">
    <source>
        <dbReference type="ARBA" id="ARBA00022833"/>
    </source>
</evidence>
<keyword evidence="1 5" id="KW-0479">Metal-binding</keyword>
<comment type="caution">
    <text evidence="8">The sequence shown here is derived from an EMBL/GenBank/DDBJ whole genome shotgun (WGS) entry which is preliminary data.</text>
</comment>
<feature type="region of interest" description="Disordered" evidence="6">
    <location>
        <begin position="1"/>
        <end position="27"/>
    </location>
</feature>
<evidence type="ECO:0000256" key="2">
    <source>
        <dbReference type="ARBA" id="ARBA00022771"/>
    </source>
</evidence>
<keyword evidence="9" id="KW-1185">Reference proteome</keyword>
<evidence type="ECO:0000313" key="8">
    <source>
        <dbReference type="EMBL" id="KAJ6803402.1"/>
    </source>
</evidence>
<protein>
    <submittedName>
        <fullName evidence="8">Zinc finger CCCH domain-containing protein 63 isoform X2</fullName>
    </submittedName>
</protein>